<evidence type="ECO:0000256" key="4">
    <source>
        <dbReference type="RuleBase" id="RU003719"/>
    </source>
</evidence>
<proteinExistence type="inferred from homology"/>
<dbReference type="InterPro" id="IPR006139">
    <property type="entry name" value="D-isomer_2_OHA_DH_cat_dom"/>
</dbReference>
<name>A0ABV7BPW3_9PROT</name>
<comment type="similarity">
    <text evidence="1 4">Belongs to the D-isomer specific 2-hydroxyacid dehydrogenase family.</text>
</comment>
<protein>
    <submittedName>
        <fullName evidence="6">NAD(P)-dependent oxidoreductase</fullName>
    </submittedName>
</protein>
<evidence type="ECO:0000313" key="6">
    <source>
        <dbReference type="EMBL" id="MFC2998563.1"/>
    </source>
</evidence>
<dbReference type="SMART" id="SM00997">
    <property type="entry name" value="AdoHcyase_NAD"/>
    <property type="match status" value="1"/>
</dbReference>
<evidence type="ECO:0000256" key="2">
    <source>
        <dbReference type="ARBA" id="ARBA00023002"/>
    </source>
</evidence>
<feature type="domain" description="S-adenosyl-L-homocysteine hydrolase NAD binding" evidence="5">
    <location>
        <begin position="128"/>
        <end position="258"/>
    </location>
</feature>
<evidence type="ECO:0000256" key="1">
    <source>
        <dbReference type="ARBA" id="ARBA00005854"/>
    </source>
</evidence>
<dbReference type="Proteomes" id="UP001595420">
    <property type="component" value="Unassembled WGS sequence"/>
</dbReference>
<organism evidence="6 7">
    <name type="scientific">Falsiroseomonas tokyonensis</name>
    <dbReference type="NCBI Taxonomy" id="430521"/>
    <lineage>
        <taxon>Bacteria</taxon>
        <taxon>Pseudomonadati</taxon>
        <taxon>Pseudomonadota</taxon>
        <taxon>Alphaproteobacteria</taxon>
        <taxon>Acetobacterales</taxon>
        <taxon>Roseomonadaceae</taxon>
        <taxon>Falsiroseomonas</taxon>
    </lineage>
</organism>
<dbReference type="PROSITE" id="PS00671">
    <property type="entry name" value="D_2_HYDROXYACID_DH_3"/>
    <property type="match status" value="1"/>
</dbReference>
<sequence>MPHVICVRPIHEEAIAKMRATPGVTVDVLMDLSPESLAANLPKADALIVRTIRIDRAFLAHCTNLKILVRHGVGYDIVDVPALTERGIPLAITPEANAVSVAEHALMMMLACARKLTSFNANLRAETPVWGAQTNLPTFDLQGKTVLVVGFGRIGTRVAKLCAAFGMRVLVRDPNIGKGSIRGLGFEPVDDAATAAAEADIVTVHVPSGPATRNIIDGAFMARMKKGAVLVNTARGTIVDQVALEASLRSGHLSAAGIDVFEEEPVEAPISLLSAPNLIMTPHVAASTAEGLRRMALDSAAAALACFAGTIDPDVIVNPEVLPRRN</sequence>
<keyword evidence="2 4" id="KW-0560">Oxidoreductase</keyword>
<dbReference type="PANTHER" id="PTHR42789">
    <property type="entry name" value="D-ISOMER SPECIFIC 2-HYDROXYACID DEHYDROGENASE FAMILY PROTEIN (AFU_ORTHOLOGUE AFUA_6G10090)"/>
    <property type="match status" value="1"/>
</dbReference>
<dbReference type="InterPro" id="IPR029753">
    <property type="entry name" value="D-isomer_DH_CS"/>
</dbReference>
<dbReference type="PANTHER" id="PTHR42789:SF1">
    <property type="entry name" value="D-ISOMER SPECIFIC 2-HYDROXYACID DEHYDROGENASE FAMILY PROTEIN (AFU_ORTHOLOGUE AFUA_6G10090)"/>
    <property type="match status" value="1"/>
</dbReference>
<evidence type="ECO:0000313" key="7">
    <source>
        <dbReference type="Proteomes" id="UP001595420"/>
    </source>
</evidence>
<dbReference type="EMBL" id="JBHRSB010000001">
    <property type="protein sequence ID" value="MFC2998563.1"/>
    <property type="molecule type" value="Genomic_DNA"/>
</dbReference>
<dbReference type="InterPro" id="IPR015878">
    <property type="entry name" value="Ado_hCys_hydrolase_NAD-bd"/>
</dbReference>
<dbReference type="Pfam" id="PF00389">
    <property type="entry name" value="2-Hacid_dh"/>
    <property type="match status" value="1"/>
</dbReference>
<dbReference type="InterPro" id="IPR006140">
    <property type="entry name" value="D-isomer_DH_NAD-bd"/>
</dbReference>
<evidence type="ECO:0000256" key="3">
    <source>
        <dbReference type="ARBA" id="ARBA00023027"/>
    </source>
</evidence>
<dbReference type="InterPro" id="IPR050857">
    <property type="entry name" value="D-2-hydroxyacid_DH"/>
</dbReference>
<evidence type="ECO:0000259" key="5">
    <source>
        <dbReference type="SMART" id="SM00997"/>
    </source>
</evidence>
<gene>
    <name evidence="6" type="ORF">ACFOD3_01585</name>
</gene>
<reference evidence="7" key="1">
    <citation type="journal article" date="2019" name="Int. J. Syst. Evol. Microbiol.">
        <title>The Global Catalogue of Microorganisms (GCM) 10K type strain sequencing project: providing services to taxonomists for standard genome sequencing and annotation.</title>
        <authorList>
            <consortium name="The Broad Institute Genomics Platform"/>
            <consortium name="The Broad Institute Genome Sequencing Center for Infectious Disease"/>
            <person name="Wu L."/>
            <person name="Ma J."/>
        </authorList>
    </citation>
    <scope>NUCLEOTIDE SEQUENCE [LARGE SCALE GENOMIC DNA]</scope>
    <source>
        <strain evidence="7">CGMCC 1.16855</strain>
    </source>
</reference>
<comment type="caution">
    <text evidence="6">The sequence shown here is derived from an EMBL/GenBank/DDBJ whole genome shotgun (WGS) entry which is preliminary data.</text>
</comment>
<dbReference type="RefSeq" id="WP_216833965.1">
    <property type="nucleotide sequence ID" value="NZ_JAFNJS010000001.1"/>
</dbReference>
<dbReference type="Pfam" id="PF02826">
    <property type="entry name" value="2-Hacid_dh_C"/>
    <property type="match status" value="1"/>
</dbReference>
<accession>A0ABV7BPW3</accession>
<keyword evidence="7" id="KW-1185">Reference proteome</keyword>
<keyword evidence="3" id="KW-0520">NAD</keyword>